<feature type="region of interest" description="Disordered" evidence="1">
    <location>
        <begin position="454"/>
        <end position="476"/>
    </location>
</feature>
<comment type="caution">
    <text evidence="2">The sequence shown here is derived from an EMBL/GenBank/DDBJ whole genome shotgun (WGS) entry which is preliminary data.</text>
</comment>
<dbReference type="AlphaFoldDB" id="A0A4C1YMZ3"/>
<evidence type="ECO:0000256" key="1">
    <source>
        <dbReference type="SAM" id="MobiDB-lite"/>
    </source>
</evidence>
<accession>A0A4C1YMZ3</accession>
<sequence>MGPGLLQLYYIKKLISEKSTFIHNFNHSFTIITTSINIANLQTHMHTRASAPRRLNETAGVGIHFRRAVEREGNITSSPTPRRRLLSLRLTNFRSGHVVCGRCLSLLGRIGRWSGREITRYALSLARSAQGERDSKLLSTDFHSTQPQLRQIYAAFDLAKNDMHYQGKTAREIKDFILKMIIRNPHRSELLFLGHLITPKVSVPFVGGMQIKRGQAADRRTGCDRYVDRNLTKSQPLECRINKSLNKESSMAPHTFAQPSKSNICCEQPFHLPWTFQPCGRTDRITGARQDDRLTCSKQYKCIKICAETKFRRRSFKEFSDRLSIISHMGEAADISSMRHNQAAIRPKADSSSQENKIPVLCLGEHAAPPPPDVVITTSTMTWPVRLNESPFTLMWFYSGSFNSHSANKENLKVQASHSEIKRRTNDALTTHLELDDDRETLNLDGSWKTQSWTVDMKPRAGPSSRLQQDDDDWRN</sequence>
<protein>
    <submittedName>
        <fullName evidence="2">Uncharacterized protein</fullName>
    </submittedName>
</protein>
<reference evidence="2 3" key="1">
    <citation type="journal article" date="2019" name="Commun. Biol.">
        <title>The bagworm genome reveals a unique fibroin gene that provides high tensile strength.</title>
        <authorList>
            <person name="Kono N."/>
            <person name="Nakamura H."/>
            <person name="Ohtoshi R."/>
            <person name="Tomita M."/>
            <person name="Numata K."/>
            <person name="Arakawa K."/>
        </authorList>
    </citation>
    <scope>NUCLEOTIDE SEQUENCE [LARGE SCALE GENOMIC DNA]</scope>
</reference>
<evidence type="ECO:0000313" key="3">
    <source>
        <dbReference type="Proteomes" id="UP000299102"/>
    </source>
</evidence>
<dbReference type="EMBL" id="BGZK01001272">
    <property type="protein sequence ID" value="GBP76009.1"/>
    <property type="molecule type" value="Genomic_DNA"/>
</dbReference>
<evidence type="ECO:0000313" key="2">
    <source>
        <dbReference type="EMBL" id="GBP76009.1"/>
    </source>
</evidence>
<dbReference type="Proteomes" id="UP000299102">
    <property type="component" value="Unassembled WGS sequence"/>
</dbReference>
<gene>
    <name evidence="2" type="ORF">EVAR_51873_1</name>
</gene>
<name>A0A4C1YMZ3_EUMVA</name>
<proteinExistence type="predicted"/>
<keyword evidence="3" id="KW-1185">Reference proteome</keyword>
<organism evidence="2 3">
    <name type="scientific">Eumeta variegata</name>
    <name type="common">Bagworm moth</name>
    <name type="synonym">Eumeta japonica</name>
    <dbReference type="NCBI Taxonomy" id="151549"/>
    <lineage>
        <taxon>Eukaryota</taxon>
        <taxon>Metazoa</taxon>
        <taxon>Ecdysozoa</taxon>
        <taxon>Arthropoda</taxon>
        <taxon>Hexapoda</taxon>
        <taxon>Insecta</taxon>
        <taxon>Pterygota</taxon>
        <taxon>Neoptera</taxon>
        <taxon>Endopterygota</taxon>
        <taxon>Lepidoptera</taxon>
        <taxon>Glossata</taxon>
        <taxon>Ditrysia</taxon>
        <taxon>Tineoidea</taxon>
        <taxon>Psychidae</taxon>
        <taxon>Oiketicinae</taxon>
        <taxon>Eumeta</taxon>
    </lineage>
</organism>